<evidence type="ECO:0000256" key="3">
    <source>
        <dbReference type="ARBA" id="ARBA00022833"/>
    </source>
</evidence>
<dbReference type="PROSITE" id="PS50950">
    <property type="entry name" value="ZF_THAP"/>
    <property type="match status" value="1"/>
</dbReference>
<organism evidence="7 8">
    <name type="scientific">Aquatica leii</name>
    <dbReference type="NCBI Taxonomy" id="1421715"/>
    <lineage>
        <taxon>Eukaryota</taxon>
        <taxon>Metazoa</taxon>
        <taxon>Ecdysozoa</taxon>
        <taxon>Arthropoda</taxon>
        <taxon>Hexapoda</taxon>
        <taxon>Insecta</taxon>
        <taxon>Pterygota</taxon>
        <taxon>Neoptera</taxon>
        <taxon>Endopterygota</taxon>
        <taxon>Coleoptera</taxon>
        <taxon>Polyphaga</taxon>
        <taxon>Elateriformia</taxon>
        <taxon>Elateroidea</taxon>
        <taxon>Lampyridae</taxon>
        <taxon>Luciolinae</taxon>
        <taxon>Aquatica</taxon>
    </lineage>
</organism>
<accession>A0AAN7PE85</accession>
<sequence>MGKGWKKCCVKNCLSTTKINRNLTFHKFPVQYALRARWLNEIGDCRDPKYLYPNLRICGLHFNRSGRKTKFDILPKYLSTVTQDCTNIPLNTCNAVSQDTSLNFNATNENDHSYCIPSTNDLIYKIKILQSKCQSLMTKYVKKVKENAELLVLKYSRKCDVYKLFGNDVFRLVVLTFPN</sequence>
<comment type="caution">
    <text evidence="7">The sequence shown here is derived from an EMBL/GenBank/DDBJ whole genome shotgun (WGS) entry which is preliminary data.</text>
</comment>
<keyword evidence="4 5" id="KW-0238">DNA-binding</keyword>
<evidence type="ECO:0000256" key="4">
    <source>
        <dbReference type="ARBA" id="ARBA00023125"/>
    </source>
</evidence>
<evidence type="ECO:0000256" key="5">
    <source>
        <dbReference type="PROSITE-ProRule" id="PRU00309"/>
    </source>
</evidence>
<name>A0AAN7PE85_9COLE</name>
<dbReference type="SUPFAM" id="SSF57716">
    <property type="entry name" value="Glucocorticoid receptor-like (DNA-binding domain)"/>
    <property type="match status" value="1"/>
</dbReference>
<protein>
    <recommendedName>
        <fullName evidence="6">THAP-type domain-containing protein</fullName>
    </recommendedName>
</protein>
<dbReference type="Proteomes" id="UP001353858">
    <property type="component" value="Unassembled WGS sequence"/>
</dbReference>
<dbReference type="InterPro" id="IPR006612">
    <property type="entry name" value="THAP_Znf"/>
</dbReference>
<dbReference type="GO" id="GO:0008270">
    <property type="term" value="F:zinc ion binding"/>
    <property type="evidence" value="ECO:0007669"/>
    <property type="project" value="UniProtKB-KW"/>
</dbReference>
<evidence type="ECO:0000256" key="2">
    <source>
        <dbReference type="ARBA" id="ARBA00022771"/>
    </source>
</evidence>
<feature type="domain" description="THAP-type" evidence="6">
    <location>
        <begin position="1"/>
        <end position="78"/>
    </location>
</feature>
<reference evidence="8" key="1">
    <citation type="submission" date="2023-01" db="EMBL/GenBank/DDBJ databases">
        <title>Key to firefly adult light organ development and bioluminescence: homeobox transcription factors regulate luciferase expression and transportation to peroxisome.</title>
        <authorList>
            <person name="Fu X."/>
        </authorList>
    </citation>
    <scope>NUCLEOTIDE SEQUENCE [LARGE SCALE GENOMIC DNA]</scope>
</reference>
<dbReference type="SMART" id="SM00980">
    <property type="entry name" value="THAP"/>
    <property type="match status" value="1"/>
</dbReference>
<dbReference type="Gene3D" id="6.20.210.20">
    <property type="entry name" value="THAP domain"/>
    <property type="match status" value="1"/>
</dbReference>
<evidence type="ECO:0000256" key="1">
    <source>
        <dbReference type="ARBA" id="ARBA00022723"/>
    </source>
</evidence>
<evidence type="ECO:0000259" key="6">
    <source>
        <dbReference type="PROSITE" id="PS50950"/>
    </source>
</evidence>
<dbReference type="GO" id="GO:0003677">
    <property type="term" value="F:DNA binding"/>
    <property type="evidence" value="ECO:0007669"/>
    <property type="project" value="UniProtKB-UniRule"/>
</dbReference>
<evidence type="ECO:0000313" key="7">
    <source>
        <dbReference type="EMBL" id="KAK4883599.1"/>
    </source>
</evidence>
<dbReference type="Pfam" id="PF05485">
    <property type="entry name" value="THAP"/>
    <property type="match status" value="1"/>
</dbReference>
<evidence type="ECO:0000313" key="8">
    <source>
        <dbReference type="Proteomes" id="UP001353858"/>
    </source>
</evidence>
<keyword evidence="2 5" id="KW-0863">Zinc-finger</keyword>
<keyword evidence="8" id="KW-1185">Reference proteome</keyword>
<keyword evidence="1" id="KW-0479">Metal-binding</keyword>
<keyword evidence="3" id="KW-0862">Zinc</keyword>
<dbReference type="EMBL" id="JARPUR010000002">
    <property type="protein sequence ID" value="KAK4883599.1"/>
    <property type="molecule type" value="Genomic_DNA"/>
</dbReference>
<dbReference type="InterPro" id="IPR038441">
    <property type="entry name" value="THAP_Znf_sf"/>
</dbReference>
<gene>
    <name evidence="7" type="ORF">RN001_006918</name>
</gene>
<proteinExistence type="predicted"/>
<dbReference type="AlphaFoldDB" id="A0AAN7PE85"/>